<keyword evidence="1" id="KW-0472">Membrane</keyword>
<keyword evidence="1" id="KW-0812">Transmembrane</keyword>
<sequence length="154" mass="17513">MWSRYVFGGTGLFIPVIFTLLYARIICIFLFQRKYRNTQCYSIMIQMGIAQCQDHCNLAAVTVTFMTVATRAEGILSLALALNRMHVICYLSYPPVVYKILIFIAWGYAVGHYFFYVIPCCALSTMPDILTPIFNFENLYVALSNKVAAIVYGL</sequence>
<organism evidence="2 3">
    <name type="scientific">Steinernema carpocapsae</name>
    <name type="common">Entomopathogenic nematode</name>
    <dbReference type="NCBI Taxonomy" id="34508"/>
    <lineage>
        <taxon>Eukaryota</taxon>
        <taxon>Metazoa</taxon>
        <taxon>Ecdysozoa</taxon>
        <taxon>Nematoda</taxon>
        <taxon>Chromadorea</taxon>
        <taxon>Rhabditida</taxon>
        <taxon>Tylenchina</taxon>
        <taxon>Panagrolaimomorpha</taxon>
        <taxon>Strongyloidoidea</taxon>
        <taxon>Steinernematidae</taxon>
        <taxon>Steinernema</taxon>
    </lineage>
</organism>
<gene>
    <name evidence="2" type="ORF">L596_026081</name>
</gene>
<reference evidence="2 3" key="1">
    <citation type="journal article" date="2015" name="Genome Biol.">
        <title>Comparative genomics of Steinernema reveals deeply conserved gene regulatory networks.</title>
        <authorList>
            <person name="Dillman A.R."/>
            <person name="Macchietto M."/>
            <person name="Porter C.F."/>
            <person name="Rogers A."/>
            <person name="Williams B."/>
            <person name="Antoshechkin I."/>
            <person name="Lee M.M."/>
            <person name="Goodwin Z."/>
            <person name="Lu X."/>
            <person name="Lewis E.E."/>
            <person name="Goodrich-Blair H."/>
            <person name="Stock S.P."/>
            <person name="Adams B.J."/>
            <person name="Sternberg P.W."/>
            <person name="Mortazavi A."/>
        </authorList>
    </citation>
    <scope>NUCLEOTIDE SEQUENCE [LARGE SCALE GENOMIC DNA]</scope>
    <source>
        <strain evidence="2 3">ALL</strain>
    </source>
</reference>
<reference evidence="2 3" key="2">
    <citation type="journal article" date="2019" name="G3 (Bethesda)">
        <title>Hybrid Assembly of the Genome of the Entomopathogenic Nematode Steinernema carpocapsae Identifies the X-Chromosome.</title>
        <authorList>
            <person name="Serra L."/>
            <person name="Macchietto M."/>
            <person name="Macias-Munoz A."/>
            <person name="McGill C.J."/>
            <person name="Rodriguez I.M."/>
            <person name="Rodriguez B."/>
            <person name="Murad R."/>
            <person name="Mortazavi A."/>
        </authorList>
    </citation>
    <scope>NUCLEOTIDE SEQUENCE [LARGE SCALE GENOMIC DNA]</scope>
    <source>
        <strain evidence="2 3">ALL</strain>
    </source>
</reference>
<keyword evidence="1" id="KW-1133">Transmembrane helix</keyword>
<evidence type="ECO:0000256" key="1">
    <source>
        <dbReference type="SAM" id="Phobius"/>
    </source>
</evidence>
<evidence type="ECO:0000313" key="3">
    <source>
        <dbReference type="Proteomes" id="UP000298663"/>
    </source>
</evidence>
<evidence type="ECO:0000313" key="2">
    <source>
        <dbReference type="EMBL" id="TKR62074.1"/>
    </source>
</evidence>
<proteinExistence type="predicted"/>
<accession>A0A4U5M0B4</accession>
<name>A0A4U5M0B4_STECR</name>
<dbReference type="Proteomes" id="UP000298663">
    <property type="component" value="Unassembled WGS sequence"/>
</dbReference>
<comment type="caution">
    <text evidence="2">The sequence shown here is derived from an EMBL/GenBank/DDBJ whole genome shotgun (WGS) entry which is preliminary data.</text>
</comment>
<protein>
    <recommendedName>
        <fullName evidence="4">G-protein coupled receptors family 1 profile domain-containing protein</fullName>
    </recommendedName>
</protein>
<feature type="transmembrane region" description="Helical" evidence="1">
    <location>
        <begin position="96"/>
        <end position="116"/>
    </location>
</feature>
<dbReference type="EMBL" id="AZBU02000010">
    <property type="protein sequence ID" value="TKR62074.1"/>
    <property type="molecule type" value="Genomic_DNA"/>
</dbReference>
<feature type="transmembrane region" description="Helical" evidence="1">
    <location>
        <begin position="12"/>
        <end position="31"/>
    </location>
</feature>
<dbReference type="AlphaFoldDB" id="A0A4U5M0B4"/>
<evidence type="ECO:0008006" key="4">
    <source>
        <dbReference type="Google" id="ProtNLM"/>
    </source>
</evidence>
<keyword evidence="3" id="KW-1185">Reference proteome</keyword>